<organism evidence="3 4">
    <name type="scientific">Massilia glaciei</name>
    <dbReference type="NCBI Taxonomy" id="1524097"/>
    <lineage>
        <taxon>Bacteria</taxon>
        <taxon>Pseudomonadati</taxon>
        <taxon>Pseudomonadota</taxon>
        <taxon>Betaproteobacteria</taxon>
        <taxon>Burkholderiales</taxon>
        <taxon>Oxalobacteraceae</taxon>
        <taxon>Telluria group</taxon>
        <taxon>Massilia</taxon>
    </lineage>
</organism>
<proteinExistence type="predicted"/>
<feature type="signal peptide" evidence="2">
    <location>
        <begin position="1"/>
        <end position="31"/>
    </location>
</feature>
<dbReference type="AlphaFoldDB" id="A0A2U2HLU3"/>
<dbReference type="Proteomes" id="UP000241421">
    <property type="component" value="Unassembled WGS sequence"/>
</dbReference>
<protein>
    <submittedName>
        <fullName evidence="3">Uncharacterized protein</fullName>
    </submittedName>
</protein>
<gene>
    <name evidence="3" type="ORF">C7C56_012020</name>
</gene>
<evidence type="ECO:0000313" key="3">
    <source>
        <dbReference type="EMBL" id="PWF48439.1"/>
    </source>
</evidence>
<keyword evidence="4" id="KW-1185">Reference proteome</keyword>
<dbReference type="RefSeq" id="WP_106757634.1">
    <property type="nucleotide sequence ID" value="NZ_PXWF02000196.1"/>
</dbReference>
<feature type="region of interest" description="Disordered" evidence="1">
    <location>
        <begin position="148"/>
        <end position="167"/>
    </location>
</feature>
<comment type="caution">
    <text evidence="3">The sequence shown here is derived from an EMBL/GenBank/DDBJ whole genome shotgun (WGS) entry which is preliminary data.</text>
</comment>
<name>A0A2U2HLU3_9BURK</name>
<keyword evidence="2" id="KW-0732">Signal</keyword>
<sequence>MFATDTLSFAGSGAVLAVAAALSATPAPAGAAKPQRATLSCAASGTLEALVDCISHQMPQHDSNGFAVPTAAQSTDFAAVVTSMLEGNCDFALPASIGANMAIRSFTDDGNGRTYCLLMEVKSSVKSGFVDKGWGTFITHPAGARRISHHAPHPKFDTASTGSDEGDAYSAREAVRIFKRSDSRSYLMAGTRRSANLSASTCQGSYWQSDCAHNTANMYFPANVALDNFYAARGQDWTAIEWHSKSASTCSNDVFMSMGRNETPPAGSKLQLLKAAMEAQKPSWVIETTGGGGTCALVASTNTAGRMLNGVTATNACGTAATSASGKFLHIEQTTGLVGDLEATSTAWANALIAAFP</sequence>
<evidence type="ECO:0000256" key="1">
    <source>
        <dbReference type="SAM" id="MobiDB-lite"/>
    </source>
</evidence>
<accession>A0A2U2HLU3</accession>
<evidence type="ECO:0000256" key="2">
    <source>
        <dbReference type="SAM" id="SignalP"/>
    </source>
</evidence>
<dbReference type="EMBL" id="PXWF02000196">
    <property type="protein sequence ID" value="PWF48439.1"/>
    <property type="molecule type" value="Genomic_DNA"/>
</dbReference>
<evidence type="ECO:0000313" key="4">
    <source>
        <dbReference type="Proteomes" id="UP000241421"/>
    </source>
</evidence>
<feature type="chain" id="PRO_5015651336" evidence="2">
    <location>
        <begin position="32"/>
        <end position="357"/>
    </location>
</feature>
<reference evidence="3 4" key="1">
    <citation type="submission" date="2018-04" db="EMBL/GenBank/DDBJ databases">
        <title>Massilia violaceinigra sp. nov., a novel purple-pigmented bacterium isolated from Tianshan glacier, Xinjiang, China.</title>
        <authorList>
            <person name="Wang H."/>
        </authorList>
    </citation>
    <scope>NUCLEOTIDE SEQUENCE [LARGE SCALE GENOMIC DNA]</scope>
    <source>
        <strain evidence="3 4">B448-2</strain>
    </source>
</reference>